<sequence>MAPGSEQVDVQRNIEPSGKKSEPTSSFTEPTGNAQTTPASTVANAPVTRSTAVAPRTPGPDLVVEHRAESLPVTEFPAQSTHSMSTSQRLWNAAYDRLKDGKDTAELVTAYVSTLLKVLGAGPEIALGVDVATELDDPTGRQLLMKKLVDEGRSKFGKVYKIAKRVDDFAQAVLLFKPLGDLAVSIPQAAPAALPWAGVCIGLQMLSNPAATAKSNLAGITHVLSRMEWYDAVTKHLLNEAGLEIKDGSLEVMRQLEAKVVALYEALLLYQMKSICNYYRHQGYVFLRGLALRDDWDADLKIVTDAEATLQRDSDQYNRLEERNTLEKLVESGKGIEASLGDIRQDIRELIASQKTARSNDEGEKCLQALFVINPQDHMTRIEDEKDKLLYEAYEWMLHTYNYAAFTSWGQPELPPCQLLWIKGPAGTGKTMLVMGIIRELSKRSAALAPSISYFFCQGTDETEFYTLRRIFEDMLGDPALSAAYLIVDALDEFNRTKPGLDELIQLISYSLVLSKKVKWLISSRPEIDLLSSLKDRNANTLNTRETLVELNTERLANPVHAYIEHKLSTLKDKRGYDDAILSEVSKAVHERAKDNFLWIFLAFNDLKDVSGKDILTTTSLAFRPLSLVELEKLFPWSSNTDPYTIVKKCGSFLTITEETVSLVHQSAKDYLTQSWLQTDGIAQGHASIGKRSIDAMSPVLKQNMYNLDYGFKPRDIRPPEPDPLAPLQYSCVFWADHLAFEKGQSTEYHELLADDGEVLLFLKEKVLYWLESLSLLGNLSDGALSVKNLLHTAQVVGTSSRLAGFLEDTDKFIRSHGSIIERAPMQTYGTALAFSPTTSVVKNSLWKHRLPFIHKILGIEEDWDAHRQTLEGHYGSVTAVAFSADGKTLASASRDATVRLWDAATGMHRKTLEGHTGWVMAVAFVSGGQAVASASRDGTVRLWDTATGTARKTLESHSDCVTSVAFAPSGKALASISHDRTIRLWDTATRTAWKTLVGHSSSVRAVAFSPQGETLASGSDDQTARLWDTATGTGLKTLVGHGGSVMAVALSPDGKTLASASDDRTVRLWDTTTGTCRKTLEGHSGSVRAVAVSPDGEMLASGSDDRTVRLWDTDTGMHRQTLYGHSGSVRSITAVAFSPDGKMLASASDDETVRLWDTATDTHRRTIEGHSSWVMAVAFSPDGKMLASASEDRTVRLWDTATGRHREVLEHHSSSVRAVAFSPHGEILASGSDDETVRLWDTATGTHLKTLEGHSDWVTSVAFSADGEMLASASDDRTIRLWDVATRTHSKTLEGHSSSVRAVAFSPDGETLASASHDKTVRLWDMAKRTHWKTLKGHSDWVTAIAFSADGETLASASDDRTVRLWDVATGTHRQTLEGHRGSVMTVTLSPDGETLAFSPDGRFLTTNHGSLRLPSTVASLAQCADKSSPNYALYIGDGWITADGRNCLWLPKDYRPTVIALDGNQIAMGHKSGRVTIFEVDFAQ</sequence>
<evidence type="ECO:0000259" key="6">
    <source>
        <dbReference type="Pfam" id="PF23414"/>
    </source>
</evidence>
<accession>A0AB34FJ57</accession>
<dbReference type="Pfam" id="PF24883">
    <property type="entry name" value="NPHP3_N"/>
    <property type="match status" value="1"/>
</dbReference>
<dbReference type="Gene3D" id="2.130.10.10">
    <property type="entry name" value="YVTN repeat-like/Quinoprotein amine dehydrogenase"/>
    <property type="match status" value="5"/>
</dbReference>
<proteinExistence type="predicted"/>
<keyword evidence="2" id="KW-0677">Repeat</keyword>
<evidence type="ECO:0000259" key="7">
    <source>
        <dbReference type="Pfam" id="PF24883"/>
    </source>
</evidence>
<dbReference type="InterPro" id="IPR036322">
    <property type="entry name" value="WD40_repeat_dom_sf"/>
</dbReference>
<feature type="repeat" description="WD" evidence="3">
    <location>
        <begin position="913"/>
        <end position="954"/>
    </location>
</feature>
<dbReference type="Gene3D" id="3.40.50.300">
    <property type="entry name" value="P-loop containing nucleotide triphosphate hydrolases"/>
    <property type="match status" value="1"/>
</dbReference>
<feature type="repeat" description="WD" evidence="3">
    <location>
        <begin position="955"/>
        <end position="996"/>
    </location>
</feature>
<comment type="caution">
    <text evidence="8">The sequence shown here is derived from an EMBL/GenBank/DDBJ whole genome shotgun (WGS) entry which is preliminary data.</text>
</comment>
<dbReference type="InterPro" id="IPR056884">
    <property type="entry name" value="NPHP3-like_N"/>
</dbReference>
<evidence type="ECO:0000313" key="8">
    <source>
        <dbReference type="EMBL" id="KAJ6439240.1"/>
    </source>
</evidence>
<organism evidence="8 9">
    <name type="scientific">Purpureocillium lavendulum</name>
    <dbReference type="NCBI Taxonomy" id="1247861"/>
    <lineage>
        <taxon>Eukaryota</taxon>
        <taxon>Fungi</taxon>
        <taxon>Dikarya</taxon>
        <taxon>Ascomycota</taxon>
        <taxon>Pezizomycotina</taxon>
        <taxon>Sordariomycetes</taxon>
        <taxon>Hypocreomycetidae</taxon>
        <taxon>Hypocreales</taxon>
        <taxon>Ophiocordycipitaceae</taxon>
        <taxon>Purpureocillium</taxon>
    </lineage>
</organism>
<feature type="repeat" description="WD" evidence="3">
    <location>
        <begin position="1210"/>
        <end position="1251"/>
    </location>
</feature>
<dbReference type="PANTHER" id="PTHR19879:SF9">
    <property type="entry name" value="TRANSCRIPTION INITIATION FACTOR TFIID SUBUNIT 5"/>
    <property type="match status" value="1"/>
</dbReference>
<evidence type="ECO:0000256" key="3">
    <source>
        <dbReference type="PROSITE-ProRule" id="PRU00221"/>
    </source>
</evidence>
<dbReference type="InterPro" id="IPR055442">
    <property type="entry name" value="Beta-prop_EML-like_2nd"/>
</dbReference>
<dbReference type="InterPro" id="IPR031359">
    <property type="entry name" value="NACHT_N"/>
</dbReference>
<dbReference type="Proteomes" id="UP001163105">
    <property type="component" value="Unassembled WGS sequence"/>
</dbReference>
<keyword evidence="1 3" id="KW-0853">WD repeat</keyword>
<dbReference type="Pfam" id="PF23414">
    <property type="entry name" value="Beta-prop_EML_2"/>
    <property type="match status" value="1"/>
</dbReference>
<dbReference type="InterPro" id="IPR027417">
    <property type="entry name" value="P-loop_NTPase"/>
</dbReference>
<dbReference type="PROSITE" id="PS50294">
    <property type="entry name" value="WD_REPEATS_REGION"/>
    <property type="match status" value="12"/>
</dbReference>
<feature type="repeat" description="WD" evidence="3">
    <location>
        <begin position="1039"/>
        <end position="1080"/>
    </location>
</feature>
<feature type="repeat" description="WD" evidence="3">
    <location>
        <begin position="1168"/>
        <end position="1209"/>
    </location>
</feature>
<feature type="repeat" description="WD" evidence="3">
    <location>
        <begin position="1294"/>
        <end position="1327"/>
    </location>
</feature>
<evidence type="ECO:0000313" key="9">
    <source>
        <dbReference type="Proteomes" id="UP001163105"/>
    </source>
</evidence>
<evidence type="ECO:0000256" key="1">
    <source>
        <dbReference type="ARBA" id="ARBA00022574"/>
    </source>
</evidence>
<evidence type="ECO:0000256" key="4">
    <source>
        <dbReference type="SAM" id="MobiDB-lite"/>
    </source>
</evidence>
<feature type="repeat" description="WD" evidence="3">
    <location>
        <begin position="1126"/>
        <end position="1167"/>
    </location>
</feature>
<dbReference type="PRINTS" id="PR00320">
    <property type="entry name" value="GPROTEINBRPT"/>
</dbReference>
<evidence type="ECO:0000256" key="2">
    <source>
        <dbReference type="ARBA" id="ARBA00022737"/>
    </source>
</evidence>
<name>A0AB34FJ57_9HYPO</name>
<dbReference type="PROSITE" id="PS50082">
    <property type="entry name" value="WD_REPEATS_2"/>
    <property type="match status" value="12"/>
</dbReference>
<dbReference type="InterPro" id="IPR015943">
    <property type="entry name" value="WD40/YVTN_repeat-like_dom_sf"/>
</dbReference>
<dbReference type="InterPro" id="IPR019775">
    <property type="entry name" value="WD40_repeat_CS"/>
</dbReference>
<keyword evidence="9" id="KW-1185">Reference proteome</keyword>
<dbReference type="PANTHER" id="PTHR19879">
    <property type="entry name" value="TRANSCRIPTION INITIATION FACTOR TFIID"/>
    <property type="match status" value="1"/>
</dbReference>
<feature type="repeat" description="WD" evidence="3">
    <location>
        <begin position="1252"/>
        <end position="1293"/>
    </location>
</feature>
<feature type="repeat" description="WD" evidence="3">
    <location>
        <begin position="997"/>
        <end position="1038"/>
    </location>
</feature>
<dbReference type="InterPro" id="IPR020472">
    <property type="entry name" value="WD40_PAC1"/>
</dbReference>
<feature type="domain" description="NWD NACHT-NTPase N-terminal" evidence="5">
    <location>
        <begin position="88"/>
        <end position="313"/>
    </location>
</feature>
<feature type="repeat" description="WD" evidence="3">
    <location>
        <begin position="1081"/>
        <end position="1122"/>
    </location>
</feature>
<dbReference type="SUPFAM" id="SSF52540">
    <property type="entry name" value="P-loop containing nucleoside triphosphate hydrolases"/>
    <property type="match status" value="1"/>
</dbReference>
<dbReference type="Pfam" id="PF00400">
    <property type="entry name" value="WD40"/>
    <property type="match status" value="9"/>
</dbReference>
<dbReference type="CDD" id="cd00200">
    <property type="entry name" value="WD40"/>
    <property type="match status" value="2"/>
</dbReference>
<dbReference type="SUPFAM" id="SSF50978">
    <property type="entry name" value="WD40 repeat-like"/>
    <property type="match status" value="2"/>
</dbReference>
<gene>
    <name evidence="8" type="ORF">O9K51_08652</name>
</gene>
<dbReference type="Pfam" id="PF17100">
    <property type="entry name" value="NACHT_N"/>
    <property type="match status" value="1"/>
</dbReference>
<feature type="region of interest" description="Disordered" evidence="4">
    <location>
        <begin position="1"/>
        <end position="60"/>
    </location>
</feature>
<reference evidence="8" key="1">
    <citation type="submission" date="2023-01" db="EMBL/GenBank/DDBJ databases">
        <title>The growth and conidiation of Purpureocillium lavendulum are regulated by nitrogen source and histone H3K14 acetylation.</title>
        <authorList>
            <person name="Tang P."/>
            <person name="Han J."/>
            <person name="Zhang C."/>
            <person name="Tang P."/>
            <person name="Qi F."/>
            <person name="Zhang K."/>
            <person name="Liang L."/>
        </authorList>
    </citation>
    <scope>NUCLEOTIDE SEQUENCE</scope>
    <source>
        <strain evidence="8">YMF1.00683</strain>
    </source>
</reference>
<feature type="domain" description="EML-like second beta-propeller" evidence="6">
    <location>
        <begin position="1047"/>
        <end position="1206"/>
    </location>
</feature>
<feature type="compositionally biased region" description="Polar residues" evidence="4">
    <location>
        <begin position="23"/>
        <end position="51"/>
    </location>
</feature>
<dbReference type="EMBL" id="JAQHRD010000007">
    <property type="protein sequence ID" value="KAJ6439240.1"/>
    <property type="molecule type" value="Genomic_DNA"/>
</dbReference>
<feature type="repeat" description="WD" evidence="3">
    <location>
        <begin position="1336"/>
        <end position="1377"/>
    </location>
</feature>
<evidence type="ECO:0000259" key="5">
    <source>
        <dbReference type="Pfam" id="PF17100"/>
    </source>
</evidence>
<feature type="repeat" description="WD" evidence="3">
    <location>
        <begin position="871"/>
        <end position="912"/>
    </location>
</feature>
<dbReference type="InterPro" id="IPR001680">
    <property type="entry name" value="WD40_rpt"/>
</dbReference>
<feature type="domain" description="Nephrocystin 3-like N-terminal" evidence="7">
    <location>
        <begin position="395"/>
        <end position="464"/>
    </location>
</feature>
<dbReference type="SMART" id="SM00320">
    <property type="entry name" value="WD40"/>
    <property type="match status" value="13"/>
</dbReference>
<protein>
    <submittedName>
        <fullName evidence="8">Vegetative incompatibility protein HET-E-1</fullName>
    </submittedName>
</protein>
<dbReference type="PROSITE" id="PS00678">
    <property type="entry name" value="WD_REPEATS_1"/>
    <property type="match status" value="10"/>
</dbReference>